<keyword evidence="4" id="KW-0808">Transferase</keyword>
<keyword evidence="4" id="KW-0418">Kinase</keyword>
<gene>
    <name evidence="4" type="ORF">NGRA_1109</name>
</gene>
<dbReference type="SUPFAM" id="SSF56112">
    <property type="entry name" value="Protein kinase-like (PK-like)"/>
    <property type="match status" value="1"/>
</dbReference>
<proteinExistence type="inferred from homology"/>
<dbReference type="InterPro" id="IPR011009">
    <property type="entry name" value="Kinase-like_dom_sf"/>
</dbReference>
<organism evidence="4 5">
    <name type="scientific">Nosema granulosis</name>
    <dbReference type="NCBI Taxonomy" id="83296"/>
    <lineage>
        <taxon>Eukaryota</taxon>
        <taxon>Fungi</taxon>
        <taxon>Fungi incertae sedis</taxon>
        <taxon>Microsporidia</taxon>
        <taxon>Nosematidae</taxon>
        <taxon>Nosema</taxon>
    </lineage>
</organism>
<evidence type="ECO:0000313" key="4">
    <source>
        <dbReference type="EMBL" id="KAF9763709.1"/>
    </source>
</evidence>
<comment type="pathway">
    <text evidence="1">Phospholipid metabolism; phosphatidylethanolamine biosynthesis; phosphatidylethanolamine from ethanolamine: step 1/3.</text>
</comment>
<dbReference type="Pfam" id="PF01633">
    <property type="entry name" value="Choline_kinase"/>
    <property type="match status" value="1"/>
</dbReference>
<dbReference type="Gene3D" id="3.90.1200.10">
    <property type="match status" value="1"/>
</dbReference>
<evidence type="ECO:0000256" key="2">
    <source>
        <dbReference type="ARBA" id="ARBA00038211"/>
    </source>
</evidence>
<dbReference type="EC" id="2.7.1.82" evidence="3"/>
<dbReference type="AlphaFoldDB" id="A0A9P6KZE8"/>
<name>A0A9P6KZE8_9MICR</name>
<protein>
    <recommendedName>
        <fullName evidence="3">ethanolamine kinase</fullName>
        <ecNumber evidence="3">2.7.1.82</ecNumber>
    </recommendedName>
</protein>
<dbReference type="PANTHER" id="PTHR22603:SF66">
    <property type="entry name" value="ETHANOLAMINE KINASE"/>
    <property type="match status" value="1"/>
</dbReference>
<keyword evidence="5" id="KW-1185">Reference proteome</keyword>
<dbReference type="GO" id="GO:0004305">
    <property type="term" value="F:ethanolamine kinase activity"/>
    <property type="evidence" value="ECO:0007669"/>
    <property type="project" value="UniProtKB-EC"/>
</dbReference>
<sequence length="311" mass="37211">MHRLQLHFKSEIYDLEELKQGFTNKVYKFRVKNNWYIYKEYSQTNENEISVLTKISIPSIVYNHPSYRIEEYLENKELDYIEDMKDIILAMKEMHALDSENVMTFESLVECLYQDAITNIKCKAVGEEKVCLKNLNNAEEYVRQTLGILRDNALKLYKENEYKEGLCHNDLQPNNMLKTQNKVVIIDYEFATKGDVLFDIANLFCETHIDYKNKTCVYKAELGYKEEHEIDFLKTYFEGQEVNIEDIRMRINNFKLISHFIWFLWAIPKLTEHTNEEFKYDNYAKDRLHALIESGFVCLEEAYMFNNILFK</sequence>
<dbReference type="GO" id="GO:0006646">
    <property type="term" value="P:phosphatidylethanolamine biosynthetic process"/>
    <property type="evidence" value="ECO:0007669"/>
    <property type="project" value="TreeGrafter"/>
</dbReference>
<dbReference type="OrthoDB" id="10267235at2759"/>
<accession>A0A9P6KZE8</accession>
<reference evidence="4 5" key="1">
    <citation type="journal article" date="2020" name="Genome Biol. Evol.">
        <title>Comparative genomics of strictly vertically transmitted, feminizing microsporidia endosymbionts of amphipod crustaceans.</title>
        <authorList>
            <person name="Cormier A."/>
            <person name="Chebbi M.A."/>
            <person name="Giraud I."/>
            <person name="Wattier R."/>
            <person name="Teixeira M."/>
            <person name="Gilbert C."/>
            <person name="Rigaud T."/>
            <person name="Cordaux R."/>
        </authorList>
    </citation>
    <scope>NUCLEOTIDE SEQUENCE [LARGE SCALE GENOMIC DNA]</scope>
    <source>
        <strain evidence="4 5">Ou3-Ou53</strain>
    </source>
</reference>
<evidence type="ECO:0000256" key="1">
    <source>
        <dbReference type="ARBA" id="ARBA00037883"/>
    </source>
</evidence>
<dbReference type="GO" id="GO:0005737">
    <property type="term" value="C:cytoplasm"/>
    <property type="evidence" value="ECO:0007669"/>
    <property type="project" value="TreeGrafter"/>
</dbReference>
<comment type="caution">
    <text evidence="4">The sequence shown here is derived from an EMBL/GenBank/DDBJ whole genome shotgun (WGS) entry which is preliminary data.</text>
</comment>
<evidence type="ECO:0000256" key="3">
    <source>
        <dbReference type="ARBA" id="ARBA00038874"/>
    </source>
</evidence>
<dbReference type="EMBL" id="SBJO01000060">
    <property type="protein sequence ID" value="KAF9763709.1"/>
    <property type="molecule type" value="Genomic_DNA"/>
</dbReference>
<dbReference type="PANTHER" id="PTHR22603">
    <property type="entry name" value="CHOLINE/ETHANOALAMINE KINASE"/>
    <property type="match status" value="1"/>
</dbReference>
<evidence type="ECO:0000313" key="5">
    <source>
        <dbReference type="Proteomes" id="UP000740883"/>
    </source>
</evidence>
<dbReference type="Proteomes" id="UP000740883">
    <property type="component" value="Unassembled WGS sequence"/>
</dbReference>
<comment type="similarity">
    <text evidence="2">Belongs to the choline/ethanolamine kinase family.</text>
</comment>